<feature type="region of interest" description="Disordered" evidence="1">
    <location>
        <begin position="69"/>
        <end position="91"/>
    </location>
</feature>
<sequence length="1053" mass="114311">MAAPFSRLQLAAALIEYDNDDEDPAKPRRSAQESAIFAPMRRSAKLRRDTASRQSTDYLGVALPSEAGSVRGPDSVYGGRESVMSGHRSRASVDALRNPFARDSTYEGALDEEEEEEGGVMEVDLASWGLDGYIPEDKGKGKQKAKRESLPNPYDLPLRRPAGLRSEPGRSGVPASRSMSMGNFDGFGEGGAFLDEKSTLGLSARRHSIGTPLDIPVDTQPSGRPPLRGRRASTHALIESLPVTPPLHSIPFPSSETARSTSPASADALNLVRPQSRGSESVLNRGRALSSASFGSQPMLNDERPNPFAVKPPSPDRASRFDPKARGRTTSYGSLGTMLSPGLEEEEANPFAVRPPSPGRSSRFDPKARARTVSMASFGTQAMLDDGHSSDDNRSHAGGRTRPYSRLELMRPKVLIMPSPLQSSMVPMQTNGAMLPRAIAGAELHASDAAPLPPGARSTRRASTTLSVLDPNPGLVASNSFTPNPRSTLSLSQLTFRNNLVVDGERDPAYDDIEGHLRRATEDGEQVEEEPEPEPEPSPPTPAPEIVIDPADRSKRPAGKLFGRSLIDDIEARKAEMRSKQRVFRGDERPSMMARSQVQRSSTLIDPNSLHPPRPQTQYMDGTRSQPAVSRRNTLIQLDDAQLRGPRRTPSGNGPDAGKKSVFGVDTLWERELAKLREIEEQERIEAAEQTKRQAEEDAKRAVKNKKKRKGKSTAGERQEEVSSFLAGSTPIPGAARSPQPETRSTEEPTTAPATPYILPEIARETGRRRRPPPTPKDTWEESDDDDEVPTAHKRSMSKDIAADEWIAGSSDEDEGVSQRPRASSGAGFMGQPTVSMVAPRLPDGDESSEEDVPLVATIGRAVQRATTRASVLDDSSDEELPLSTLLDKGKVGTSTLKLPDVGTSGGKLFPDADTGSEKKDDEDEDDQPLGLRVSRAINPPTADADADDDRPLAFHPEQVRKSQFMMMAHQQQQQQQLQQQQMLMQAQAVQLHQSMIFSAPSMMASGFFGPPMAPPMMMPPPIATTPPPAPDAAKFGLVDKWRRDVAVEGEGQ</sequence>
<name>S8EK05_FOMSC</name>
<accession>S8EK05</accession>
<feature type="region of interest" description="Disordered" evidence="1">
    <location>
        <begin position="205"/>
        <end position="229"/>
    </location>
</feature>
<dbReference type="HOGENOM" id="CLU_014992_0_0_1"/>
<feature type="compositionally biased region" description="Basic residues" evidence="1">
    <location>
        <begin position="702"/>
        <end position="712"/>
    </location>
</feature>
<dbReference type="STRING" id="743788.S8EK05"/>
<evidence type="ECO:0000313" key="2">
    <source>
        <dbReference type="EMBL" id="EPT03674.1"/>
    </source>
</evidence>
<feature type="compositionally biased region" description="Basic and acidic residues" evidence="1">
    <location>
        <begin position="385"/>
        <end position="395"/>
    </location>
</feature>
<evidence type="ECO:0000256" key="1">
    <source>
        <dbReference type="SAM" id="MobiDB-lite"/>
    </source>
</evidence>
<feature type="region of interest" description="Disordered" evidence="1">
    <location>
        <begin position="380"/>
        <end position="404"/>
    </location>
</feature>
<feature type="compositionally biased region" description="Acidic residues" evidence="1">
    <location>
        <begin position="523"/>
        <end position="535"/>
    </location>
</feature>
<feature type="compositionally biased region" description="Polar residues" evidence="1">
    <location>
        <begin position="594"/>
        <end position="606"/>
    </location>
</feature>
<dbReference type="EMBL" id="KE504129">
    <property type="protein sequence ID" value="EPT03674.1"/>
    <property type="molecule type" value="Genomic_DNA"/>
</dbReference>
<gene>
    <name evidence="2" type="ORF">FOMPIDRAFT_155299</name>
</gene>
<feature type="region of interest" description="Disordered" evidence="1">
    <location>
        <begin position="272"/>
        <end position="367"/>
    </location>
</feature>
<feature type="region of interest" description="Disordered" evidence="1">
    <location>
        <begin position="865"/>
        <end position="952"/>
    </location>
</feature>
<feature type="region of interest" description="Disordered" evidence="1">
    <location>
        <begin position="577"/>
        <end position="665"/>
    </location>
</feature>
<proteinExistence type="predicted"/>
<feature type="region of interest" description="Disordered" evidence="1">
    <location>
        <begin position="520"/>
        <end position="560"/>
    </location>
</feature>
<dbReference type="OrthoDB" id="2564267at2759"/>
<feature type="compositionally biased region" description="Polar residues" evidence="1">
    <location>
        <begin position="290"/>
        <end position="299"/>
    </location>
</feature>
<dbReference type="AlphaFoldDB" id="S8EK05"/>
<reference evidence="2 3" key="1">
    <citation type="journal article" date="2012" name="Science">
        <title>The Paleozoic origin of enzymatic lignin decomposition reconstructed from 31 fungal genomes.</title>
        <authorList>
            <person name="Floudas D."/>
            <person name="Binder M."/>
            <person name="Riley R."/>
            <person name="Barry K."/>
            <person name="Blanchette R.A."/>
            <person name="Henrissat B."/>
            <person name="Martinez A.T."/>
            <person name="Otillar R."/>
            <person name="Spatafora J.W."/>
            <person name="Yadav J.S."/>
            <person name="Aerts A."/>
            <person name="Benoit I."/>
            <person name="Boyd A."/>
            <person name="Carlson A."/>
            <person name="Copeland A."/>
            <person name="Coutinho P.M."/>
            <person name="de Vries R.P."/>
            <person name="Ferreira P."/>
            <person name="Findley K."/>
            <person name="Foster B."/>
            <person name="Gaskell J."/>
            <person name="Glotzer D."/>
            <person name="Gorecki P."/>
            <person name="Heitman J."/>
            <person name="Hesse C."/>
            <person name="Hori C."/>
            <person name="Igarashi K."/>
            <person name="Jurgens J.A."/>
            <person name="Kallen N."/>
            <person name="Kersten P."/>
            <person name="Kohler A."/>
            <person name="Kuees U."/>
            <person name="Kumar T.K.A."/>
            <person name="Kuo A."/>
            <person name="LaButti K."/>
            <person name="Larrondo L.F."/>
            <person name="Lindquist E."/>
            <person name="Ling A."/>
            <person name="Lombard V."/>
            <person name="Lucas S."/>
            <person name="Lundell T."/>
            <person name="Martin R."/>
            <person name="McLaughlin D.J."/>
            <person name="Morgenstern I."/>
            <person name="Morin E."/>
            <person name="Murat C."/>
            <person name="Nagy L.G."/>
            <person name="Nolan M."/>
            <person name="Ohm R.A."/>
            <person name="Patyshakuliyeva A."/>
            <person name="Rokas A."/>
            <person name="Ruiz-Duenas F.J."/>
            <person name="Sabat G."/>
            <person name="Salamov A."/>
            <person name="Samejima M."/>
            <person name="Schmutz J."/>
            <person name="Slot J.C."/>
            <person name="St John F."/>
            <person name="Stenlid J."/>
            <person name="Sun H."/>
            <person name="Sun S."/>
            <person name="Syed K."/>
            <person name="Tsang A."/>
            <person name="Wiebenga A."/>
            <person name="Young D."/>
            <person name="Pisabarro A."/>
            <person name="Eastwood D.C."/>
            <person name="Martin F."/>
            <person name="Cullen D."/>
            <person name="Grigoriev I.V."/>
            <person name="Hibbett D.S."/>
        </authorList>
    </citation>
    <scope>NUCLEOTIDE SEQUENCE</scope>
    <source>
        <strain evidence="3">FP-58527</strain>
    </source>
</reference>
<keyword evidence="3" id="KW-1185">Reference proteome</keyword>
<evidence type="ECO:0000313" key="3">
    <source>
        <dbReference type="Proteomes" id="UP000015241"/>
    </source>
</evidence>
<feature type="region of interest" description="Disordered" evidence="1">
    <location>
        <begin position="132"/>
        <end position="182"/>
    </location>
</feature>
<feature type="compositionally biased region" description="Basic and acidic residues" evidence="1">
    <location>
        <begin position="679"/>
        <end position="701"/>
    </location>
</feature>
<dbReference type="InParanoid" id="S8EK05"/>
<dbReference type="eggNOG" id="ENOG502S6HU">
    <property type="taxonomic scope" value="Eukaryota"/>
</dbReference>
<feature type="compositionally biased region" description="Polar residues" evidence="1">
    <location>
        <begin position="616"/>
        <end position="636"/>
    </location>
</feature>
<feature type="region of interest" description="Disordered" evidence="1">
    <location>
        <begin position="679"/>
        <end position="852"/>
    </location>
</feature>
<feature type="compositionally biased region" description="Low complexity" evidence="1">
    <location>
        <begin position="738"/>
        <end position="756"/>
    </location>
</feature>
<protein>
    <submittedName>
        <fullName evidence="2">Uncharacterized protein</fullName>
    </submittedName>
</protein>
<organism evidence="2 3">
    <name type="scientific">Fomitopsis schrenkii</name>
    <name type="common">Brown rot fungus</name>
    <dbReference type="NCBI Taxonomy" id="2126942"/>
    <lineage>
        <taxon>Eukaryota</taxon>
        <taxon>Fungi</taxon>
        <taxon>Dikarya</taxon>
        <taxon>Basidiomycota</taxon>
        <taxon>Agaricomycotina</taxon>
        <taxon>Agaricomycetes</taxon>
        <taxon>Polyporales</taxon>
        <taxon>Fomitopsis</taxon>
    </lineage>
</organism>
<feature type="compositionally biased region" description="Basic and acidic residues" evidence="1">
    <location>
        <begin position="577"/>
        <end position="590"/>
    </location>
</feature>
<feature type="region of interest" description="Disordered" evidence="1">
    <location>
        <begin position="18"/>
        <end position="53"/>
    </location>
</feature>
<dbReference type="Proteomes" id="UP000015241">
    <property type="component" value="Unassembled WGS sequence"/>
</dbReference>